<dbReference type="EMBL" id="CAJVCH010319319">
    <property type="protein sequence ID" value="CAG7786529.1"/>
    <property type="molecule type" value="Genomic_DNA"/>
</dbReference>
<name>A0A8J2KQS8_9HEXA</name>
<sequence length="12" mass="1391">MTLSLLELDLQD</sequence>
<keyword evidence="3" id="KW-1185">Reference proteome</keyword>
<accession>A0A8J2KQS8</accession>
<gene>
    <name evidence="1" type="ORF">AFUS01_LOCUS25093</name>
    <name evidence="2" type="ORF">AFUS01_LOCUS29492</name>
</gene>
<protein>
    <submittedName>
        <fullName evidence="2">Uncharacterized protein</fullName>
    </submittedName>
</protein>
<proteinExistence type="predicted"/>
<dbReference type="EMBL" id="CAJVCH010436836">
    <property type="protein sequence ID" value="CAG7819020.1"/>
    <property type="molecule type" value="Genomic_DNA"/>
</dbReference>
<evidence type="ECO:0000313" key="1">
    <source>
        <dbReference type="EMBL" id="CAG7786529.1"/>
    </source>
</evidence>
<organism evidence="2 3">
    <name type="scientific">Allacma fusca</name>
    <dbReference type="NCBI Taxonomy" id="39272"/>
    <lineage>
        <taxon>Eukaryota</taxon>
        <taxon>Metazoa</taxon>
        <taxon>Ecdysozoa</taxon>
        <taxon>Arthropoda</taxon>
        <taxon>Hexapoda</taxon>
        <taxon>Collembola</taxon>
        <taxon>Symphypleona</taxon>
        <taxon>Sminthuridae</taxon>
        <taxon>Allacma</taxon>
    </lineage>
</organism>
<reference evidence="2" key="1">
    <citation type="submission" date="2021-06" db="EMBL/GenBank/DDBJ databases">
        <authorList>
            <person name="Hodson N. C."/>
            <person name="Mongue J. A."/>
            <person name="Jaron S. K."/>
        </authorList>
    </citation>
    <scope>NUCLEOTIDE SEQUENCE</scope>
</reference>
<feature type="non-terminal residue" evidence="2">
    <location>
        <position position="12"/>
    </location>
</feature>
<comment type="caution">
    <text evidence="2">The sequence shown here is derived from an EMBL/GenBank/DDBJ whole genome shotgun (WGS) entry which is preliminary data.</text>
</comment>
<evidence type="ECO:0000313" key="3">
    <source>
        <dbReference type="Proteomes" id="UP000708208"/>
    </source>
</evidence>
<evidence type="ECO:0000313" key="2">
    <source>
        <dbReference type="EMBL" id="CAG7819020.1"/>
    </source>
</evidence>
<dbReference type="Proteomes" id="UP000708208">
    <property type="component" value="Unassembled WGS sequence"/>
</dbReference>